<dbReference type="InterPro" id="IPR011011">
    <property type="entry name" value="Znf_FYVE_PHD"/>
</dbReference>
<evidence type="ECO:0008006" key="2">
    <source>
        <dbReference type="Google" id="ProtNLM"/>
    </source>
</evidence>
<dbReference type="InterPro" id="IPR023393">
    <property type="entry name" value="START-like_dom_sf"/>
</dbReference>
<protein>
    <recommendedName>
        <fullName evidence="2">FYVE-type domain-containing protein</fullName>
    </recommendedName>
</protein>
<dbReference type="RefSeq" id="XP_008874696.1">
    <property type="nucleotide sequence ID" value="XM_008876474.1"/>
</dbReference>
<evidence type="ECO:0000313" key="1">
    <source>
        <dbReference type="EMBL" id="ETV96433.1"/>
    </source>
</evidence>
<dbReference type="PANTHER" id="PTHR13510:SF44">
    <property type="entry name" value="RABENOSYN-5"/>
    <property type="match status" value="1"/>
</dbReference>
<dbReference type="PANTHER" id="PTHR13510">
    <property type="entry name" value="FYVE-FINGER-CONTAINING RAB5 EFFECTOR PROTEIN RABENOSYN-5-RELATED"/>
    <property type="match status" value="1"/>
</dbReference>
<gene>
    <name evidence="1" type="ORF">H310_10188</name>
</gene>
<dbReference type="VEuPathDB" id="FungiDB:H310_10188"/>
<accession>A0A024TR05</accession>
<reference evidence="1" key="1">
    <citation type="submission" date="2013-12" db="EMBL/GenBank/DDBJ databases">
        <title>The Genome Sequence of Aphanomyces invadans NJM9701.</title>
        <authorList>
            <consortium name="The Broad Institute Genomics Platform"/>
            <person name="Russ C."/>
            <person name="Tyler B."/>
            <person name="van West P."/>
            <person name="Dieguez-Uribeondo J."/>
            <person name="Young S.K."/>
            <person name="Zeng Q."/>
            <person name="Gargeya S."/>
            <person name="Fitzgerald M."/>
            <person name="Abouelleil A."/>
            <person name="Alvarado L."/>
            <person name="Chapman S.B."/>
            <person name="Gainer-Dewar J."/>
            <person name="Goldberg J."/>
            <person name="Griggs A."/>
            <person name="Gujja S."/>
            <person name="Hansen M."/>
            <person name="Howarth C."/>
            <person name="Imamovic A."/>
            <person name="Ireland A."/>
            <person name="Larimer J."/>
            <person name="McCowan C."/>
            <person name="Murphy C."/>
            <person name="Pearson M."/>
            <person name="Poon T.W."/>
            <person name="Priest M."/>
            <person name="Roberts A."/>
            <person name="Saif S."/>
            <person name="Shea T."/>
            <person name="Sykes S."/>
            <person name="Wortman J."/>
            <person name="Nusbaum C."/>
            <person name="Birren B."/>
        </authorList>
    </citation>
    <scope>NUCLEOTIDE SEQUENCE [LARGE SCALE GENOMIC DNA]</scope>
    <source>
        <strain evidence="1">NJM9701</strain>
    </source>
</reference>
<proteinExistence type="predicted"/>
<name>A0A024TR05_9STRA</name>
<dbReference type="OrthoDB" id="71074at2759"/>
<dbReference type="GeneID" id="20087238"/>
<dbReference type="AlphaFoldDB" id="A0A024TR05"/>
<dbReference type="Gene3D" id="3.30.530.20">
    <property type="match status" value="1"/>
</dbReference>
<dbReference type="SUPFAM" id="SSF57903">
    <property type="entry name" value="FYVE/PHD zinc finger"/>
    <property type="match status" value="1"/>
</dbReference>
<dbReference type="SUPFAM" id="SSF55961">
    <property type="entry name" value="Bet v1-like"/>
    <property type="match status" value="1"/>
</dbReference>
<organism evidence="1">
    <name type="scientific">Aphanomyces invadans</name>
    <dbReference type="NCBI Taxonomy" id="157072"/>
    <lineage>
        <taxon>Eukaryota</taxon>
        <taxon>Sar</taxon>
        <taxon>Stramenopiles</taxon>
        <taxon>Oomycota</taxon>
        <taxon>Saprolegniomycetes</taxon>
        <taxon>Saprolegniales</taxon>
        <taxon>Verrucalvaceae</taxon>
        <taxon>Aphanomyces</taxon>
    </lineage>
</organism>
<sequence>MNPFNASDVFVTPPLSAATTAELKAIAKTTATDIITRSQQAGTSSSWSMVFSDKALRIFKFGGTSAPIGTATKFLHCGQLQVRASLQDVVHLLRTDDAAHATAYKQRFCKDILATSTLYMLKPPTPTTPTSRISISWYAFRSPVKGVVMNRDAILLECHQEFTIQGRRGWVRAVRSVQLPGCPNLEITSGLVRMQNYGSGQVFLESLADPNFLDMSYVTQVDMGVGKSEWAIDALRSRDFLVEKAIVRRCQSLREIERYLKGDPLHVRAPETARPFKALRRHCCLCDKRFRALSKKFSCAKCPLAMCRECDSEWRLKSKLSESMCAACAVRLTSGGSTPSNYSHGSSIPSSTTPLSQTSNVWCWSSDSSNNCESKALSGS</sequence>
<dbReference type="InterPro" id="IPR052727">
    <property type="entry name" value="Rab4/Rab5_effector"/>
</dbReference>
<dbReference type="EMBL" id="KI913976">
    <property type="protein sequence ID" value="ETV96433.1"/>
    <property type="molecule type" value="Genomic_DNA"/>
</dbReference>